<proteinExistence type="predicted"/>
<accession>A0A7R8ZV15</accession>
<organism evidence="1">
    <name type="scientific">Cyprideis torosa</name>
    <dbReference type="NCBI Taxonomy" id="163714"/>
    <lineage>
        <taxon>Eukaryota</taxon>
        <taxon>Metazoa</taxon>
        <taxon>Ecdysozoa</taxon>
        <taxon>Arthropoda</taxon>
        <taxon>Crustacea</taxon>
        <taxon>Oligostraca</taxon>
        <taxon>Ostracoda</taxon>
        <taxon>Podocopa</taxon>
        <taxon>Podocopida</taxon>
        <taxon>Cytherocopina</taxon>
        <taxon>Cytheroidea</taxon>
        <taxon>Cytherideidae</taxon>
        <taxon>Cyprideis</taxon>
    </lineage>
</organism>
<reference evidence="1" key="1">
    <citation type="submission" date="2020-11" db="EMBL/GenBank/DDBJ databases">
        <authorList>
            <person name="Tran Van P."/>
        </authorList>
    </citation>
    <scope>NUCLEOTIDE SEQUENCE</scope>
</reference>
<sequence>MGNAVSIHGLVCNMQPATTAAKNNVVSPMCCFPARVESRCGSSQQGRRHRTSFPKCYLILISIPK</sequence>
<gene>
    <name evidence="1" type="ORF">CTOB1V02_LOCUS10527</name>
</gene>
<protein>
    <submittedName>
        <fullName evidence="1">Uncharacterized protein</fullName>
    </submittedName>
</protein>
<dbReference type="AlphaFoldDB" id="A0A7R8ZV15"/>
<dbReference type="EMBL" id="OB665006">
    <property type="protein sequence ID" value="CAD7232696.1"/>
    <property type="molecule type" value="Genomic_DNA"/>
</dbReference>
<evidence type="ECO:0000313" key="1">
    <source>
        <dbReference type="EMBL" id="CAD7232696.1"/>
    </source>
</evidence>
<name>A0A7R8ZV15_9CRUS</name>